<dbReference type="EMBL" id="MRCG01000024">
    <property type="protein sequence ID" value="OKH44298.1"/>
    <property type="molecule type" value="Genomic_DNA"/>
</dbReference>
<protein>
    <submittedName>
        <fullName evidence="1">Uncharacterized protein</fullName>
    </submittedName>
</protein>
<sequence>MPPTLNEPLSIEIFEQIKSKAGAPFDNTHRAVLTLTGATYVQGFVVLNNGQYEPIEHAWIELGDDIIDPTLPHINKARQDIYYFPAQRLSIKALKASVEEAREDYPDDPPLPIYGAPPYEYYGDVMLGGKDYVNAYQAAELKSKELKAARAERKQKP</sequence>
<keyword evidence="2" id="KW-1185">Reference proteome</keyword>
<reference evidence="1 2" key="1">
    <citation type="submission" date="2016-11" db="EMBL/GenBank/DDBJ databases">
        <title>Draft Genome Sequences of Nine Cyanobacterial Strains from Diverse Habitats.</title>
        <authorList>
            <person name="Zhu T."/>
            <person name="Hou S."/>
            <person name="Lu X."/>
            <person name="Hess W.R."/>
        </authorList>
    </citation>
    <scope>NUCLEOTIDE SEQUENCE [LARGE SCALE GENOMIC DNA]</scope>
    <source>
        <strain evidence="1 2">NIES-30</strain>
    </source>
</reference>
<dbReference type="RefSeq" id="WP_073610771.1">
    <property type="nucleotide sequence ID" value="NZ_MRCG01000024.1"/>
</dbReference>
<accession>A0A1U7IZA4</accession>
<comment type="caution">
    <text evidence="1">The sequence shown here is derived from an EMBL/GenBank/DDBJ whole genome shotgun (WGS) entry which is preliminary data.</text>
</comment>
<dbReference type="AlphaFoldDB" id="A0A1U7IZA4"/>
<evidence type="ECO:0000313" key="1">
    <source>
        <dbReference type="EMBL" id="OKH44298.1"/>
    </source>
</evidence>
<name>A0A1U7IZA4_9CYAN</name>
<dbReference type="Proteomes" id="UP000185557">
    <property type="component" value="Unassembled WGS sequence"/>
</dbReference>
<proteinExistence type="predicted"/>
<dbReference type="STRING" id="549789.NIES30_22885"/>
<organism evidence="1 2">
    <name type="scientific">Phormidium tenue NIES-30</name>
    <dbReference type="NCBI Taxonomy" id="549789"/>
    <lineage>
        <taxon>Bacteria</taxon>
        <taxon>Bacillati</taxon>
        <taxon>Cyanobacteriota</taxon>
        <taxon>Cyanophyceae</taxon>
        <taxon>Oscillatoriophycideae</taxon>
        <taxon>Oscillatoriales</taxon>
        <taxon>Oscillatoriaceae</taxon>
        <taxon>Phormidium</taxon>
    </lineage>
</organism>
<dbReference type="OrthoDB" id="484150at2"/>
<gene>
    <name evidence="1" type="ORF">NIES30_22885</name>
</gene>
<evidence type="ECO:0000313" key="2">
    <source>
        <dbReference type="Proteomes" id="UP000185557"/>
    </source>
</evidence>